<dbReference type="InterPro" id="IPR036291">
    <property type="entry name" value="NAD(P)-bd_dom_sf"/>
</dbReference>
<dbReference type="OrthoDB" id="5786478at2"/>
<evidence type="ECO:0000313" key="6">
    <source>
        <dbReference type="Proteomes" id="UP000184518"/>
    </source>
</evidence>
<dbReference type="STRING" id="1416778.SAMN05443633_101460"/>
<dbReference type="Pfam" id="PF00106">
    <property type="entry name" value="adh_short"/>
    <property type="match status" value="1"/>
</dbReference>
<evidence type="ECO:0000256" key="4">
    <source>
        <dbReference type="RuleBase" id="RU000363"/>
    </source>
</evidence>
<dbReference type="InterPro" id="IPR002347">
    <property type="entry name" value="SDR_fam"/>
</dbReference>
<protein>
    <submittedName>
        <fullName evidence="5">NAD(P)-dependent dehydrogenase, short-chain alcohol dehydrogenase family</fullName>
    </submittedName>
</protein>
<dbReference type="InterPro" id="IPR045313">
    <property type="entry name" value="CBR1-like"/>
</dbReference>
<dbReference type="Proteomes" id="UP000184518">
    <property type="component" value="Unassembled WGS sequence"/>
</dbReference>
<reference evidence="6" key="1">
    <citation type="submission" date="2016-11" db="EMBL/GenBank/DDBJ databases">
        <authorList>
            <person name="Varghese N."/>
            <person name="Submissions S."/>
        </authorList>
    </citation>
    <scope>NUCLEOTIDE SEQUENCE [LARGE SCALE GENOMIC DNA]</scope>
    <source>
        <strain evidence="6">DSM 27619</strain>
    </source>
</reference>
<dbReference type="Gene3D" id="3.40.50.720">
    <property type="entry name" value="NAD(P)-binding Rossmann-like Domain"/>
    <property type="match status" value="1"/>
</dbReference>
<dbReference type="SUPFAM" id="SSF51735">
    <property type="entry name" value="NAD(P)-binding Rossmann-fold domains"/>
    <property type="match status" value="1"/>
</dbReference>
<dbReference type="PRINTS" id="PR00081">
    <property type="entry name" value="GDHRDH"/>
</dbReference>
<keyword evidence="2" id="KW-0521">NADP</keyword>
<evidence type="ECO:0000256" key="2">
    <source>
        <dbReference type="ARBA" id="ARBA00022857"/>
    </source>
</evidence>
<dbReference type="PANTHER" id="PTHR43490:SF99">
    <property type="entry name" value="SHORT-CHAIN DEHYDROGENASE_REDUCTASE"/>
    <property type="match status" value="1"/>
</dbReference>
<proteinExistence type="inferred from homology"/>
<organism evidence="5 6">
    <name type="scientific">Chryseobacterium arachidis</name>
    <dbReference type="NCBI Taxonomy" id="1416778"/>
    <lineage>
        <taxon>Bacteria</taxon>
        <taxon>Pseudomonadati</taxon>
        <taxon>Bacteroidota</taxon>
        <taxon>Flavobacteriia</taxon>
        <taxon>Flavobacteriales</taxon>
        <taxon>Weeksellaceae</taxon>
        <taxon>Chryseobacterium group</taxon>
        <taxon>Chryseobacterium</taxon>
    </lineage>
</organism>
<comment type="similarity">
    <text evidence="1 4">Belongs to the short-chain dehydrogenases/reductases (SDR) family.</text>
</comment>
<dbReference type="EMBL" id="FQUT01000001">
    <property type="protein sequence ID" value="SHE54156.1"/>
    <property type="molecule type" value="Genomic_DNA"/>
</dbReference>
<dbReference type="PANTHER" id="PTHR43490">
    <property type="entry name" value="(+)-NEOMENTHOL DEHYDROGENASE"/>
    <property type="match status" value="1"/>
</dbReference>
<keyword evidence="3" id="KW-0560">Oxidoreductase</keyword>
<evidence type="ECO:0000256" key="3">
    <source>
        <dbReference type="ARBA" id="ARBA00023002"/>
    </source>
</evidence>
<dbReference type="AlphaFoldDB" id="A0A1M4UBX9"/>
<evidence type="ECO:0000313" key="5">
    <source>
        <dbReference type="EMBL" id="SHE54156.1"/>
    </source>
</evidence>
<accession>A0A1M4UBX9</accession>
<gene>
    <name evidence="5" type="ORF">SAMN05443633_101460</name>
</gene>
<sequence>MKTAFITGANRSIGLETAKQLSKQGSFVYLGSRNLENGEKVVQELSEQGYQNIKAIEIDVTNPESISKAKNMVEKEKGKLDILINNAGILGVIPQTTTETSVNNIKEVFETNFFGVINVTQAFLELLKKSDGPRISNITSGLGSLTLHSDPTWKYYHVKNAAYGPSKSALNAYTIALAYELRELPFKINVIDPGYTATDFNAHSGPGSVESAASFIIKHTLTDENGPTGQYFSNDIEDETGISPW</sequence>
<dbReference type="GO" id="GO:0016616">
    <property type="term" value="F:oxidoreductase activity, acting on the CH-OH group of donors, NAD or NADP as acceptor"/>
    <property type="evidence" value="ECO:0007669"/>
    <property type="project" value="InterPro"/>
</dbReference>
<keyword evidence="6" id="KW-1185">Reference proteome</keyword>
<name>A0A1M4UBX9_9FLAO</name>
<dbReference type="CDD" id="cd05324">
    <property type="entry name" value="carb_red_PTCR-like_SDR_c"/>
    <property type="match status" value="1"/>
</dbReference>
<dbReference type="RefSeq" id="WP_072952991.1">
    <property type="nucleotide sequence ID" value="NZ_FQUT01000001.1"/>
</dbReference>
<dbReference type="PRINTS" id="PR00080">
    <property type="entry name" value="SDRFAMILY"/>
</dbReference>
<evidence type="ECO:0000256" key="1">
    <source>
        <dbReference type="ARBA" id="ARBA00006484"/>
    </source>
</evidence>